<evidence type="ECO:0000256" key="12">
    <source>
        <dbReference type="ARBA" id="ARBA00022932"/>
    </source>
</evidence>
<feature type="binding site" evidence="17">
    <location>
        <position position="141"/>
    </location>
    <ligand>
        <name>Mg(2+)</name>
        <dbReference type="ChEBI" id="CHEBI:18420"/>
    </ligand>
</feature>
<evidence type="ECO:0000256" key="17">
    <source>
        <dbReference type="HAMAP-Rule" id="MF_01113"/>
    </source>
</evidence>
<dbReference type="InterPro" id="IPR022880">
    <property type="entry name" value="DNApol_IV"/>
</dbReference>
<dbReference type="GO" id="GO:0000287">
    <property type="term" value="F:magnesium ion binding"/>
    <property type="evidence" value="ECO:0007669"/>
    <property type="project" value="UniProtKB-UniRule"/>
</dbReference>
<dbReference type="SUPFAM" id="SSF100879">
    <property type="entry name" value="Lesion bypass DNA polymerase (Y-family), little finger domain"/>
    <property type="match status" value="1"/>
</dbReference>
<dbReference type="RefSeq" id="WP_132707317.1">
    <property type="nucleotide sequence ID" value="NZ_JACIGF010000002.1"/>
</dbReference>
<dbReference type="EMBL" id="SLXO01000002">
    <property type="protein sequence ID" value="TCP37697.1"/>
    <property type="molecule type" value="Genomic_DNA"/>
</dbReference>
<evidence type="ECO:0000256" key="15">
    <source>
        <dbReference type="ARBA" id="ARBA00025589"/>
    </source>
</evidence>
<evidence type="ECO:0000256" key="7">
    <source>
        <dbReference type="ARBA" id="ARBA00022695"/>
    </source>
</evidence>
<dbReference type="Gene3D" id="3.30.1490.100">
    <property type="entry name" value="DNA polymerase, Y-family, little finger domain"/>
    <property type="match status" value="1"/>
</dbReference>
<comment type="subunit">
    <text evidence="3 17">Monomer.</text>
</comment>
<dbReference type="InParanoid" id="A0A4R2PPW8"/>
<dbReference type="GO" id="GO:0003887">
    <property type="term" value="F:DNA-directed DNA polymerase activity"/>
    <property type="evidence" value="ECO:0007669"/>
    <property type="project" value="UniProtKB-UniRule"/>
</dbReference>
<comment type="function">
    <text evidence="15 17">Poorly processive, error-prone DNA polymerase involved in untargeted mutagenesis. Copies undamaged DNA at stalled replication forks, which arise in vivo from mismatched or misaligned primer ends. These misaligned primers can be extended by PolIV. Exhibits no 3'-5' exonuclease (proofreading) activity. May be involved in translesional synthesis, in conjunction with the beta clamp from PolIII.</text>
</comment>
<feature type="binding site" evidence="17">
    <location>
        <position position="48"/>
    </location>
    <ligand>
        <name>Mg(2+)</name>
        <dbReference type="ChEBI" id="CHEBI:18420"/>
    </ligand>
</feature>
<dbReference type="Pfam" id="PF11799">
    <property type="entry name" value="IMS_C"/>
    <property type="match status" value="1"/>
</dbReference>
<dbReference type="InterPro" id="IPR050116">
    <property type="entry name" value="DNA_polymerase-Y"/>
</dbReference>
<keyword evidence="13 17" id="KW-0238">DNA-binding</keyword>
<dbReference type="NCBIfam" id="NF002677">
    <property type="entry name" value="PRK02406.1"/>
    <property type="match status" value="1"/>
</dbReference>
<dbReference type="GO" id="GO:0006281">
    <property type="term" value="P:DNA repair"/>
    <property type="evidence" value="ECO:0007669"/>
    <property type="project" value="UniProtKB-UniRule"/>
</dbReference>
<gene>
    <name evidence="17" type="primary">dinB</name>
    <name evidence="19" type="ORF">EV659_102103</name>
</gene>
<evidence type="ECO:0000256" key="1">
    <source>
        <dbReference type="ARBA" id="ARBA00004496"/>
    </source>
</evidence>
<dbReference type="GO" id="GO:0006261">
    <property type="term" value="P:DNA-templated DNA replication"/>
    <property type="evidence" value="ECO:0007669"/>
    <property type="project" value="UniProtKB-UniRule"/>
</dbReference>
<evidence type="ECO:0000256" key="4">
    <source>
        <dbReference type="ARBA" id="ARBA00022457"/>
    </source>
</evidence>
<dbReference type="GO" id="GO:0005829">
    <property type="term" value="C:cytosol"/>
    <property type="evidence" value="ECO:0007669"/>
    <property type="project" value="TreeGrafter"/>
</dbReference>
<evidence type="ECO:0000313" key="19">
    <source>
        <dbReference type="EMBL" id="TCP37697.1"/>
    </source>
</evidence>
<dbReference type="Gene3D" id="3.30.70.270">
    <property type="match status" value="1"/>
</dbReference>
<comment type="cofactor">
    <cofactor evidence="17">
        <name>Mg(2+)</name>
        <dbReference type="ChEBI" id="CHEBI:18420"/>
    </cofactor>
    <text evidence="17">Binds 2 magnesium ions per subunit.</text>
</comment>
<keyword evidence="12 17" id="KW-0239">DNA-directed DNA polymerase</keyword>
<dbReference type="Gene3D" id="1.10.150.20">
    <property type="entry name" value="5' to 3' exonuclease, C-terminal subdomain"/>
    <property type="match status" value="1"/>
</dbReference>
<keyword evidence="20" id="KW-1185">Reference proteome</keyword>
<evidence type="ECO:0000256" key="11">
    <source>
        <dbReference type="ARBA" id="ARBA00022842"/>
    </source>
</evidence>
<dbReference type="FunFam" id="3.30.1490.100:FF:000004">
    <property type="entry name" value="DNA polymerase IV"/>
    <property type="match status" value="1"/>
</dbReference>
<dbReference type="CDD" id="cd03586">
    <property type="entry name" value="PolY_Pol_IV_kappa"/>
    <property type="match status" value="1"/>
</dbReference>
<dbReference type="FunFam" id="3.40.1170.60:FF:000001">
    <property type="entry name" value="DNA polymerase IV"/>
    <property type="match status" value="1"/>
</dbReference>
<dbReference type="Gene3D" id="3.40.1170.60">
    <property type="match status" value="1"/>
</dbReference>
<keyword evidence="11 17" id="KW-0460">Magnesium</keyword>
<keyword evidence="14 17" id="KW-0234">DNA repair</keyword>
<evidence type="ECO:0000313" key="20">
    <source>
        <dbReference type="Proteomes" id="UP000295399"/>
    </source>
</evidence>
<evidence type="ECO:0000256" key="5">
    <source>
        <dbReference type="ARBA" id="ARBA00022490"/>
    </source>
</evidence>
<keyword evidence="6 17" id="KW-0808">Transferase</keyword>
<evidence type="ECO:0000256" key="8">
    <source>
        <dbReference type="ARBA" id="ARBA00022705"/>
    </source>
</evidence>
<evidence type="ECO:0000256" key="14">
    <source>
        <dbReference type="ARBA" id="ARBA00023204"/>
    </source>
</evidence>
<dbReference type="Proteomes" id="UP000295399">
    <property type="component" value="Unassembled WGS sequence"/>
</dbReference>
<comment type="caution">
    <text evidence="19">The sequence shown here is derived from an EMBL/GenBank/DDBJ whole genome shotgun (WGS) entry which is preliminary data.</text>
</comment>
<dbReference type="Pfam" id="PF00817">
    <property type="entry name" value="IMS"/>
    <property type="match status" value="1"/>
</dbReference>
<dbReference type="InterPro" id="IPR053848">
    <property type="entry name" value="IMS_HHH_1"/>
</dbReference>
<dbReference type="PANTHER" id="PTHR11076">
    <property type="entry name" value="DNA REPAIR POLYMERASE UMUC / TRANSFERASE FAMILY MEMBER"/>
    <property type="match status" value="1"/>
</dbReference>
<keyword evidence="4 17" id="KW-0515">Mutator protein</keyword>
<accession>A0A4R2PPW8</accession>
<keyword evidence="10 17" id="KW-0227">DNA damage</keyword>
<protein>
    <recommendedName>
        <fullName evidence="17">DNA polymerase IV</fullName>
        <shortName evidence="17">Pol IV</shortName>
        <ecNumber evidence="17">2.7.7.7</ecNumber>
    </recommendedName>
</protein>
<keyword evidence="5 17" id="KW-0963">Cytoplasm</keyword>
<name>A0A4R2PPW8_RHOSA</name>
<dbReference type="Pfam" id="PF21999">
    <property type="entry name" value="IMS_HHH_1"/>
    <property type="match status" value="1"/>
</dbReference>
<dbReference type="InterPro" id="IPR043502">
    <property type="entry name" value="DNA/RNA_pol_sf"/>
</dbReference>
<dbReference type="HAMAP" id="MF_01113">
    <property type="entry name" value="DNApol_IV"/>
    <property type="match status" value="1"/>
</dbReference>
<evidence type="ECO:0000256" key="2">
    <source>
        <dbReference type="ARBA" id="ARBA00010945"/>
    </source>
</evidence>
<dbReference type="FunCoup" id="A0A4R2PPW8">
    <property type="interactions" value="464"/>
</dbReference>
<dbReference type="SUPFAM" id="SSF56672">
    <property type="entry name" value="DNA/RNA polymerases"/>
    <property type="match status" value="1"/>
</dbReference>
<evidence type="ECO:0000256" key="3">
    <source>
        <dbReference type="ARBA" id="ARBA00011245"/>
    </source>
</evidence>
<dbReference type="EC" id="2.7.7.7" evidence="17"/>
<dbReference type="InterPro" id="IPR001126">
    <property type="entry name" value="UmuC"/>
</dbReference>
<dbReference type="GO" id="GO:0003684">
    <property type="term" value="F:damaged DNA binding"/>
    <property type="evidence" value="ECO:0007669"/>
    <property type="project" value="InterPro"/>
</dbReference>
<evidence type="ECO:0000256" key="16">
    <source>
        <dbReference type="ARBA" id="ARBA00049244"/>
    </source>
</evidence>
<dbReference type="InterPro" id="IPR017961">
    <property type="entry name" value="DNA_pol_Y-fam_little_finger"/>
</dbReference>
<comment type="subcellular location">
    <subcellularLocation>
        <location evidence="1 17">Cytoplasm</location>
    </subcellularLocation>
</comment>
<feature type="domain" description="UmuC" evidence="18">
    <location>
        <begin position="44"/>
        <end position="224"/>
    </location>
</feature>
<evidence type="ECO:0000259" key="18">
    <source>
        <dbReference type="PROSITE" id="PS50173"/>
    </source>
</evidence>
<dbReference type="InterPro" id="IPR036775">
    <property type="entry name" value="DNA_pol_Y-fam_lit_finger_sf"/>
</dbReference>
<keyword evidence="8 17" id="KW-0235">DNA replication</keyword>
<evidence type="ECO:0000256" key="9">
    <source>
        <dbReference type="ARBA" id="ARBA00022723"/>
    </source>
</evidence>
<dbReference type="InterPro" id="IPR043128">
    <property type="entry name" value="Rev_trsase/Diguanyl_cyclase"/>
</dbReference>
<organism evidence="19 20">
    <name type="scientific">Rhodothalassium salexigens DSM 2132</name>
    <dbReference type="NCBI Taxonomy" id="1188247"/>
    <lineage>
        <taxon>Bacteria</taxon>
        <taxon>Pseudomonadati</taxon>
        <taxon>Pseudomonadota</taxon>
        <taxon>Alphaproteobacteria</taxon>
        <taxon>Rhodothalassiales</taxon>
        <taxon>Rhodothalassiaceae</taxon>
        <taxon>Rhodothalassium</taxon>
    </lineage>
</organism>
<evidence type="ECO:0000256" key="6">
    <source>
        <dbReference type="ARBA" id="ARBA00022679"/>
    </source>
</evidence>
<evidence type="ECO:0000256" key="10">
    <source>
        <dbReference type="ARBA" id="ARBA00022763"/>
    </source>
</evidence>
<proteinExistence type="inferred from homology"/>
<keyword evidence="9 17" id="KW-0479">Metal-binding</keyword>
<sequence>MAATTSLCQDCGHRGTPDGDRGRRCAACGSPRLVRHDKLDTLAIAHLDCDAFYAAVEKRDDPSLEPRPVIVGGGRRGVVATACYVARTYGVHSAMPMFKALKACPHAVVIRPDMAKYAAVSAQIRALMTALTPAVEPLSIDEAFLDLSGTERLHGRPPADMLVALQRRIEDEVGVTASIGLSHNKFLAKLASDFRKPRGFAVIGRAETRDVLAPLPVSAIWGVGRALRAKLAADGIRTIADLRALDEATLMRRHGVMGRRLYRLARGEDARSVTPERAPKSVSSETTLARDLAHLDALEPVLWTQCERLSTALKRKRLAGGTVVLKLKTADHRLRTRSHALDEPTQLAHRLYDAARPLLAQACDGRTAFRLIGVGVDHLGPPDRADGPDLIDAERAKRTEVERAMDSLRSRFGDGAVRLGRALTARGAAGSDPDPPENS</sequence>
<keyword evidence="7 17" id="KW-0548">Nucleotidyltransferase</keyword>
<dbReference type="GO" id="GO:0009432">
    <property type="term" value="P:SOS response"/>
    <property type="evidence" value="ECO:0007669"/>
    <property type="project" value="TreeGrafter"/>
</dbReference>
<dbReference type="AlphaFoldDB" id="A0A4R2PPW8"/>
<feature type="site" description="Substrate discrimination" evidence="17">
    <location>
        <position position="53"/>
    </location>
</feature>
<dbReference type="NCBIfam" id="NF002751">
    <property type="entry name" value="PRK02794.1"/>
    <property type="match status" value="1"/>
</dbReference>
<comment type="catalytic activity">
    <reaction evidence="16 17">
        <text>DNA(n) + a 2'-deoxyribonucleoside 5'-triphosphate = DNA(n+1) + diphosphate</text>
        <dbReference type="Rhea" id="RHEA:22508"/>
        <dbReference type="Rhea" id="RHEA-COMP:17339"/>
        <dbReference type="Rhea" id="RHEA-COMP:17340"/>
        <dbReference type="ChEBI" id="CHEBI:33019"/>
        <dbReference type="ChEBI" id="CHEBI:61560"/>
        <dbReference type="ChEBI" id="CHEBI:173112"/>
        <dbReference type="EC" id="2.7.7.7"/>
    </reaction>
</comment>
<dbReference type="PANTHER" id="PTHR11076:SF33">
    <property type="entry name" value="DNA POLYMERASE KAPPA"/>
    <property type="match status" value="1"/>
</dbReference>
<reference evidence="19 20" key="1">
    <citation type="submission" date="2019-03" db="EMBL/GenBank/DDBJ databases">
        <title>Genomic Encyclopedia of Type Strains, Phase IV (KMG-IV): sequencing the most valuable type-strain genomes for metagenomic binning, comparative biology and taxonomic classification.</title>
        <authorList>
            <person name="Goeker M."/>
        </authorList>
    </citation>
    <scope>NUCLEOTIDE SEQUENCE [LARGE SCALE GENOMIC DNA]</scope>
    <source>
        <strain evidence="19 20">DSM 2132</strain>
    </source>
</reference>
<comment type="similarity">
    <text evidence="2 17">Belongs to the DNA polymerase type-Y family.</text>
</comment>
<dbReference type="GO" id="GO:0042276">
    <property type="term" value="P:error-prone translesion synthesis"/>
    <property type="evidence" value="ECO:0007669"/>
    <property type="project" value="TreeGrafter"/>
</dbReference>
<dbReference type="PROSITE" id="PS50173">
    <property type="entry name" value="UMUC"/>
    <property type="match status" value="1"/>
</dbReference>
<dbReference type="OrthoDB" id="9808813at2"/>
<evidence type="ECO:0000256" key="13">
    <source>
        <dbReference type="ARBA" id="ARBA00023125"/>
    </source>
</evidence>
<feature type="active site" evidence="17">
    <location>
        <position position="142"/>
    </location>
</feature>